<feature type="transmembrane region" description="Helical" evidence="1">
    <location>
        <begin position="94"/>
        <end position="115"/>
    </location>
</feature>
<dbReference type="KEGG" id="lvi:G7068_00905"/>
<feature type="transmembrane region" description="Helical" evidence="1">
    <location>
        <begin position="12"/>
        <end position="38"/>
    </location>
</feature>
<feature type="transmembrane region" description="Helical" evidence="1">
    <location>
        <begin position="69"/>
        <end position="89"/>
    </location>
</feature>
<keyword evidence="1" id="KW-0472">Membrane</keyword>
<evidence type="ECO:0000313" key="3">
    <source>
        <dbReference type="Proteomes" id="UP000502677"/>
    </source>
</evidence>
<dbReference type="EMBL" id="CP049863">
    <property type="protein sequence ID" value="QIK61930.1"/>
    <property type="molecule type" value="Genomic_DNA"/>
</dbReference>
<gene>
    <name evidence="2" type="ORF">G7068_00905</name>
</gene>
<keyword evidence="1" id="KW-0812">Transmembrane</keyword>
<evidence type="ECO:0000256" key="1">
    <source>
        <dbReference type="SAM" id="Phobius"/>
    </source>
</evidence>
<name>A0A6G7XBF1_9MICO</name>
<dbReference type="Proteomes" id="UP000502677">
    <property type="component" value="Chromosome"/>
</dbReference>
<protein>
    <submittedName>
        <fullName evidence="2">Uncharacterized protein</fullName>
    </submittedName>
</protein>
<dbReference type="RefSeq" id="WP_166287582.1">
    <property type="nucleotide sequence ID" value="NZ_CP049863.1"/>
</dbReference>
<accession>A0A6G7XBF1</accession>
<sequence>MWKSWKQIASEVPRIAAAFVVLLTLALCGHLLLSAVLVGVDPLFNPDDLAGQEEWAAAAARAAQNANGIVIAAAVGIAVVAVATAFAAWHRSKLWLSTGIISGTMLLAALVFVSATGFANLHSVAEHGESLRQVSYAKESYRQEGSPPTFTQAEIEAEIRTMITATGRSSQDGLKTPEGSATSAELVPIVTDSCSSASFAVSGDDDGTTLKKVLNTWREAGYTVNPNRVSSYIASSKDLPTADADIHDRNTINGLIGIRISGWCGTTPAD</sequence>
<keyword evidence="1" id="KW-1133">Transmembrane helix</keyword>
<organism evidence="2 3">
    <name type="scientific">Leucobacter viscericola</name>
    <dbReference type="NCBI Taxonomy" id="2714935"/>
    <lineage>
        <taxon>Bacteria</taxon>
        <taxon>Bacillati</taxon>
        <taxon>Actinomycetota</taxon>
        <taxon>Actinomycetes</taxon>
        <taxon>Micrococcales</taxon>
        <taxon>Microbacteriaceae</taxon>
        <taxon>Leucobacter</taxon>
    </lineage>
</organism>
<keyword evidence="3" id="KW-1185">Reference proteome</keyword>
<proteinExistence type="predicted"/>
<evidence type="ECO:0000313" key="2">
    <source>
        <dbReference type="EMBL" id="QIK61930.1"/>
    </source>
</evidence>
<reference evidence="2 3" key="1">
    <citation type="submission" date="2020-03" db="EMBL/GenBank/DDBJ databases">
        <title>Leucobacter sp. nov., isolated from beetles.</title>
        <authorList>
            <person name="Hyun D.-W."/>
            <person name="Bae J.-W."/>
        </authorList>
    </citation>
    <scope>NUCLEOTIDE SEQUENCE [LARGE SCALE GENOMIC DNA]</scope>
    <source>
        <strain evidence="2 3">HDW9C</strain>
    </source>
</reference>
<dbReference type="AlphaFoldDB" id="A0A6G7XBF1"/>